<comment type="caution">
    <text evidence="4">Lacks conserved residue(s) required for the propagation of feature annotation.</text>
</comment>
<dbReference type="PROSITE" id="PS00041">
    <property type="entry name" value="HTH_ARAC_FAMILY_1"/>
    <property type="match status" value="1"/>
</dbReference>
<keyword evidence="1" id="KW-0805">Transcription regulation</keyword>
<dbReference type="InterPro" id="IPR020449">
    <property type="entry name" value="Tscrpt_reg_AraC-type_HTH"/>
</dbReference>
<keyword evidence="2" id="KW-0238">DNA-binding</keyword>
<dbReference type="PRINTS" id="PR00032">
    <property type="entry name" value="HTHARAC"/>
</dbReference>
<organism evidence="7 8">
    <name type="scientific">Caldalkalibacillus uzonensis</name>
    <dbReference type="NCBI Taxonomy" id="353224"/>
    <lineage>
        <taxon>Bacteria</taxon>
        <taxon>Bacillati</taxon>
        <taxon>Bacillota</taxon>
        <taxon>Bacilli</taxon>
        <taxon>Bacillales</taxon>
        <taxon>Bacillaceae</taxon>
        <taxon>Caldalkalibacillus</taxon>
    </lineage>
</organism>
<evidence type="ECO:0000259" key="6">
    <source>
        <dbReference type="PROSITE" id="PS50110"/>
    </source>
</evidence>
<feature type="domain" description="HTH araC/xylS-type" evidence="5">
    <location>
        <begin position="404"/>
        <end position="503"/>
    </location>
</feature>
<reference evidence="7 8" key="1">
    <citation type="submission" date="2023-07" db="EMBL/GenBank/DDBJ databases">
        <title>Genomic Encyclopedia of Type Strains, Phase IV (KMG-IV): sequencing the most valuable type-strain genomes for metagenomic binning, comparative biology and taxonomic classification.</title>
        <authorList>
            <person name="Goeker M."/>
        </authorList>
    </citation>
    <scope>NUCLEOTIDE SEQUENCE [LARGE SCALE GENOMIC DNA]</scope>
    <source>
        <strain evidence="7 8">DSM 17740</strain>
    </source>
</reference>
<evidence type="ECO:0000256" key="1">
    <source>
        <dbReference type="ARBA" id="ARBA00023015"/>
    </source>
</evidence>
<dbReference type="PROSITE" id="PS50110">
    <property type="entry name" value="RESPONSE_REGULATORY"/>
    <property type="match status" value="1"/>
</dbReference>
<comment type="caution">
    <text evidence="7">The sequence shown here is derived from an EMBL/GenBank/DDBJ whole genome shotgun (WGS) entry which is preliminary data.</text>
</comment>
<dbReference type="SUPFAM" id="SSF46689">
    <property type="entry name" value="Homeodomain-like"/>
    <property type="match status" value="1"/>
</dbReference>
<dbReference type="InterPro" id="IPR018060">
    <property type="entry name" value="HTH_AraC"/>
</dbReference>
<evidence type="ECO:0000256" key="4">
    <source>
        <dbReference type="PROSITE-ProRule" id="PRU00169"/>
    </source>
</evidence>
<evidence type="ECO:0000256" key="3">
    <source>
        <dbReference type="ARBA" id="ARBA00023163"/>
    </source>
</evidence>
<dbReference type="SMART" id="SM00448">
    <property type="entry name" value="REC"/>
    <property type="match status" value="1"/>
</dbReference>
<evidence type="ECO:0000313" key="8">
    <source>
        <dbReference type="Proteomes" id="UP001232445"/>
    </source>
</evidence>
<proteinExistence type="predicted"/>
<dbReference type="InterPro" id="IPR018062">
    <property type="entry name" value="HTH_AraC-typ_CS"/>
</dbReference>
<dbReference type="EMBL" id="JAUSUQ010000010">
    <property type="protein sequence ID" value="MDQ0340003.1"/>
    <property type="molecule type" value="Genomic_DNA"/>
</dbReference>
<dbReference type="SMART" id="SM00342">
    <property type="entry name" value="HTH_ARAC"/>
    <property type="match status" value="1"/>
</dbReference>
<dbReference type="InterPro" id="IPR011006">
    <property type="entry name" value="CheY-like_superfamily"/>
</dbReference>
<keyword evidence="3" id="KW-0804">Transcription</keyword>
<accession>A0ABU0CUA0</accession>
<dbReference type="SUPFAM" id="SSF52172">
    <property type="entry name" value="CheY-like"/>
    <property type="match status" value="1"/>
</dbReference>
<feature type="domain" description="Response regulatory" evidence="6">
    <location>
        <begin position="3"/>
        <end position="119"/>
    </location>
</feature>
<gene>
    <name evidence="7" type="ORF">J2S00_002798</name>
</gene>
<dbReference type="Proteomes" id="UP001232445">
    <property type="component" value="Unassembled WGS sequence"/>
</dbReference>
<dbReference type="RefSeq" id="WP_307340865.1">
    <property type="nucleotide sequence ID" value="NZ_JAUSUQ010000010.1"/>
</dbReference>
<dbReference type="PROSITE" id="PS01124">
    <property type="entry name" value="HTH_ARAC_FAMILY_2"/>
    <property type="match status" value="1"/>
</dbReference>
<dbReference type="PANTHER" id="PTHR43280:SF2">
    <property type="entry name" value="HTH-TYPE TRANSCRIPTIONAL REGULATOR EXSA"/>
    <property type="match status" value="1"/>
</dbReference>
<dbReference type="Pfam" id="PF00072">
    <property type="entry name" value="Response_reg"/>
    <property type="match status" value="1"/>
</dbReference>
<dbReference type="InterPro" id="IPR009057">
    <property type="entry name" value="Homeodomain-like_sf"/>
</dbReference>
<name>A0ABU0CUA0_9BACI</name>
<protein>
    <submittedName>
        <fullName evidence="7">YesN/AraC family two-component response regulator</fullName>
    </submittedName>
</protein>
<dbReference type="Pfam" id="PF12833">
    <property type="entry name" value="HTH_18"/>
    <property type="match status" value="1"/>
</dbReference>
<dbReference type="Gene3D" id="3.40.50.2300">
    <property type="match status" value="1"/>
</dbReference>
<dbReference type="PANTHER" id="PTHR43280">
    <property type="entry name" value="ARAC-FAMILY TRANSCRIPTIONAL REGULATOR"/>
    <property type="match status" value="1"/>
</dbReference>
<evidence type="ECO:0000256" key="2">
    <source>
        <dbReference type="ARBA" id="ARBA00023125"/>
    </source>
</evidence>
<sequence>MPKLLIADRDATERTGIKWFVASHHLPFTQVDEAADVDQLIQYVETYCPDVVVLELEMIPDAALAQVTHLLKTYVQTVICLTTESVFERALQAIELQAASLLVKPLELGRLQQALRQACVERSTDVSILRQTAVQNDALAHQEALTSTALFIDHALEYSPACLLVQPEKAAYNKELYHWLQTFHFPVQTFVYPLSDMVACVLSFSAEDEHKENEQELLQQEGQRLLQQWWEHHQSRVSIAIHPSYLPAASLHQIYLRTKEALKLQFYKGHQQLFWVDEQPPFITIDPFLTPDEQRTWIQHLEQGSKQEIKRWLYAAFTQFSHGLPEPDLLRIRLTSILAQLRRFMQTYHLDQDPSLDTAYHSVFQSILYAPILFSIVQDMLLFCFDLIDGAARHKQSQTYDVVEKALQVIESRYGEHDLSLQAVAKEVERSPGYLSALLTRRKGKTFRQLLTELRMEKAKRLLAETDLSVRDISEQVGYGDPNYFSRAFKQHLGLSPRAFRFWRCDK</sequence>
<keyword evidence="8" id="KW-1185">Reference proteome</keyword>
<evidence type="ECO:0000259" key="5">
    <source>
        <dbReference type="PROSITE" id="PS01124"/>
    </source>
</evidence>
<dbReference type="Gene3D" id="1.10.10.60">
    <property type="entry name" value="Homeodomain-like"/>
    <property type="match status" value="2"/>
</dbReference>
<dbReference type="InterPro" id="IPR001789">
    <property type="entry name" value="Sig_transdc_resp-reg_receiver"/>
</dbReference>
<evidence type="ECO:0000313" key="7">
    <source>
        <dbReference type="EMBL" id="MDQ0340003.1"/>
    </source>
</evidence>